<protein>
    <submittedName>
        <fullName evidence="3">CHAD domain-containing protein</fullName>
    </submittedName>
</protein>
<dbReference type="Gene3D" id="1.40.20.10">
    <property type="entry name" value="CHAD domain"/>
    <property type="match status" value="1"/>
</dbReference>
<name>A0A939FXK6_9HYPH</name>
<evidence type="ECO:0000313" key="4">
    <source>
        <dbReference type="Proteomes" id="UP000664122"/>
    </source>
</evidence>
<evidence type="ECO:0000259" key="2">
    <source>
        <dbReference type="PROSITE" id="PS51708"/>
    </source>
</evidence>
<dbReference type="Proteomes" id="UP000664122">
    <property type="component" value="Unassembled WGS sequence"/>
</dbReference>
<dbReference type="Pfam" id="PF05235">
    <property type="entry name" value="CHAD"/>
    <property type="match status" value="1"/>
</dbReference>
<proteinExistence type="predicted"/>
<dbReference type="AlphaFoldDB" id="A0A939FXK6"/>
<feature type="domain" description="CHAD" evidence="2">
    <location>
        <begin position="8"/>
        <end position="291"/>
    </location>
</feature>
<dbReference type="EMBL" id="JAFMPP010000003">
    <property type="protein sequence ID" value="MBO0662005.1"/>
    <property type="molecule type" value="Genomic_DNA"/>
</dbReference>
<dbReference type="InterPro" id="IPR007899">
    <property type="entry name" value="CHAD_dom"/>
</dbReference>
<feature type="region of interest" description="Disordered" evidence="1">
    <location>
        <begin position="308"/>
        <end position="332"/>
    </location>
</feature>
<sequence length="332" mass="36803">MAYQIRPTRPLDAEFRKIAAAQIDRALADLRQTDGDVHAAIHEARKRFKKLRGLIRLIRPSDEALYAELNAAFRDGAKHLSGMRDKAALIEAFDDLEESFSSPLETPSPLASVRRQLTAMRDAETQEGGNLTEAIPPVLTALEQARAKIEAFNIDGGTHSAKKASRILAAGAAKTYGRARKALKRATKTRDADDLHELRKRMKYHWMHLRLLAPAWPEQTKPLIETAKAVSDDLGRDHDFAVLRAAVRADPAGFGNDAALSRLFALLDRRQNELRERGLVGARRLLVDSAQTFAERIVTLYRLQADAAARSAERPAEPPQADRPVAEQTASD</sequence>
<keyword evidence="4" id="KW-1185">Reference proteome</keyword>
<dbReference type="PANTHER" id="PTHR39339:SF1">
    <property type="entry name" value="CHAD DOMAIN-CONTAINING PROTEIN"/>
    <property type="match status" value="1"/>
</dbReference>
<reference evidence="3" key="1">
    <citation type="submission" date="2021-03" db="EMBL/GenBank/DDBJ databases">
        <title>Whole genome sequence of Jiella sp. CQZ9-1.</title>
        <authorList>
            <person name="Tuo L."/>
        </authorList>
    </citation>
    <scope>NUCLEOTIDE SEQUENCE</scope>
    <source>
        <strain evidence="3">CQZ9-1</strain>
    </source>
</reference>
<dbReference type="PROSITE" id="PS51708">
    <property type="entry name" value="CHAD"/>
    <property type="match status" value="1"/>
</dbReference>
<dbReference type="PANTHER" id="PTHR39339">
    <property type="entry name" value="SLR1444 PROTEIN"/>
    <property type="match status" value="1"/>
</dbReference>
<organism evidence="3 4">
    <name type="scientific">Jiella flava</name>
    <dbReference type="NCBI Taxonomy" id="2816857"/>
    <lineage>
        <taxon>Bacteria</taxon>
        <taxon>Pseudomonadati</taxon>
        <taxon>Pseudomonadota</taxon>
        <taxon>Alphaproteobacteria</taxon>
        <taxon>Hyphomicrobiales</taxon>
        <taxon>Aurantimonadaceae</taxon>
        <taxon>Jiella</taxon>
    </lineage>
</organism>
<gene>
    <name evidence="3" type="ORF">J1C48_05410</name>
</gene>
<dbReference type="RefSeq" id="WP_207256767.1">
    <property type="nucleotide sequence ID" value="NZ_JAFMPP010000003.1"/>
</dbReference>
<accession>A0A939FXK6</accession>
<evidence type="ECO:0000256" key="1">
    <source>
        <dbReference type="SAM" id="MobiDB-lite"/>
    </source>
</evidence>
<dbReference type="SMART" id="SM00880">
    <property type="entry name" value="CHAD"/>
    <property type="match status" value="1"/>
</dbReference>
<comment type="caution">
    <text evidence="3">The sequence shown here is derived from an EMBL/GenBank/DDBJ whole genome shotgun (WGS) entry which is preliminary data.</text>
</comment>
<dbReference type="InterPro" id="IPR038186">
    <property type="entry name" value="CHAD_dom_sf"/>
</dbReference>
<evidence type="ECO:0000313" key="3">
    <source>
        <dbReference type="EMBL" id="MBO0662005.1"/>
    </source>
</evidence>